<keyword evidence="1" id="KW-0812">Transmembrane</keyword>
<proteinExistence type="predicted"/>
<reference evidence="2" key="1">
    <citation type="submission" date="2020-04" db="EMBL/GenBank/DDBJ databases">
        <authorList>
            <person name="Zhang T."/>
        </authorList>
    </citation>
    <scope>NUCLEOTIDE SEQUENCE</scope>
    <source>
        <strain evidence="2">HKST-UBA09</strain>
    </source>
</reference>
<organism evidence="2 3">
    <name type="scientific">Candidatus Dojkabacteria bacterium</name>
    <dbReference type="NCBI Taxonomy" id="2099670"/>
    <lineage>
        <taxon>Bacteria</taxon>
        <taxon>Candidatus Dojkabacteria</taxon>
    </lineage>
</organism>
<evidence type="ECO:0000256" key="1">
    <source>
        <dbReference type="SAM" id="Phobius"/>
    </source>
</evidence>
<gene>
    <name evidence="2" type="ORF">KC669_03505</name>
</gene>
<name>A0A955LBE3_9BACT</name>
<accession>A0A955LBE3</accession>
<reference evidence="2" key="2">
    <citation type="journal article" date="2021" name="Microbiome">
        <title>Successional dynamics and alternative stable states in a saline activated sludge microbial community over 9 years.</title>
        <authorList>
            <person name="Wang Y."/>
            <person name="Ye J."/>
            <person name="Ju F."/>
            <person name="Liu L."/>
            <person name="Boyd J.A."/>
            <person name="Deng Y."/>
            <person name="Parks D.H."/>
            <person name="Jiang X."/>
            <person name="Yin X."/>
            <person name="Woodcroft B.J."/>
            <person name="Tyson G.W."/>
            <person name="Hugenholtz P."/>
            <person name="Polz M.F."/>
            <person name="Zhang T."/>
        </authorList>
    </citation>
    <scope>NUCLEOTIDE SEQUENCE</scope>
    <source>
        <strain evidence="2">HKST-UBA09</strain>
    </source>
</reference>
<evidence type="ECO:0008006" key="4">
    <source>
        <dbReference type="Google" id="ProtNLM"/>
    </source>
</evidence>
<dbReference type="Proteomes" id="UP000714915">
    <property type="component" value="Unassembled WGS sequence"/>
</dbReference>
<sequence length="256" mass="29300">MQSELGKVKKIHRKRIYFEKIINITKQSKNVSPLSYSVLIISFIFLFTFVIPYFYKVLSSISIEKVSAEATVLGVNVNSSYIEGTSLTDYKISYEKPLSTFITKDKRVYVLDQYFKSRNSPLYGYAQVFVDACDKFGAPIDCITTTAIARHETDLCNYSTSAENHNCMGWGGAGENRIIYNSFEEHIYTATDVLVNQYGIEYMDDPRLMEKVFCGPQEECIGWGNRILHFMREIDDFSESLGVGRLTDLRGDGKRY</sequence>
<dbReference type="AlphaFoldDB" id="A0A955LBE3"/>
<keyword evidence="1" id="KW-0472">Membrane</keyword>
<dbReference type="EMBL" id="JAGQLF010000044">
    <property type="protein sequence ID" value="MCA9387075.1"/>
    <property type="molecule type" value="Genomic_DNA"/>
</dbReference>
<protein>
    <recommendedName>
        <fullName evidence="4">Mannosyl-glycoprotein endo-beta-N-acetylglucosamidase-like domain-containing protein</fullName>
    </recommendedName>
</protein>
<evidence type="ECO:0000313" key="3">
    <source>
        <dbReference type="Proteomes" id="UP000714915"/>
    </source>
</evidence>
<comment type="caution">
    <text evidence="2">The sequence shown here is derived from an EMBL/GenBank/DDBJ whole genome shotgun (WGS) entry which is preliminary data.</text>
</comment>
<feature type="transmembrane region" description="Helical" evidence="1">
    <location>
        <begin position="34"/>
        <end position="55"/>
    </location>
</feature>
<keyword evidence="1" id="KW-1133">Transmembrane helix</keyword>
<evidence type="ECO:0000313" key="2">
    <source>
        <dbReference type="EMBL" id="MCA9387075.1"/>
    </source>
</evidence>